<organism evidence="2 3">
    <name type="scientific">Zasmidium cellare</name>
    <name type="common">Wine cellar mold</name>
    <name type="synonym">Racodium cellare</name>
    <dbReference type="NCBI Taxonomy" id="395010"/>
    <lineage>
        <taxon>Eukaryota</taxon>
        <taxon>Fungi</taxon>
        <taxon>Dikarya</taxon>
        <taxon>Ascomycota</taxon>
        <taxon>Pezizomycotina</taxon>
        <taxon>Dothideomycetes</taxon>
        <taxon>Dothideomycetidae</taxon>
        <taxon>Mycosphaerellales</taxon>
        <taxon>Mycosphaerellaceae</taxon>
        <taxon>Zasmidium</taxon>
    </lineage>
</organism>
<reference evidence="2 3" key="1">
    <citation type="journal article" date="2023" name="G3 (Bethesda)">
        <title>A chromosome-level genome assembly of Zasmidium syzygii isolated from banana leaves.</title>
        <authorList>
            <person name="van Westerhoven A.C."/>
            <person name="Mehrabi R."/>
            <person name="Talebi R."/>
            <person name="Steentjes M.B.F."/>
            <person name="Corcolon B."/>
            <person name="Chong P.A."/>
            <person name="Kema G.H.J."/>
            <person name="Seidl M.F."/>
        </authorList>
    </citation>
    <scope>NUCLEOTIDE SEQUENCE [LARGE SCALE GENOMIC DNA]</scope>
    <source>
        <strain evidence="2 3">P124</strain>
    </source>
</reference>
<feature type="compositionally biased region" description="Polar residues" evidence="1">
    <location>
        <begin position="1"/>
        <end position="10"/>
    </location>
</feature>
<evidence type="ECO:0000256" key="1">
    <source>
        <dbReference type="SAM" id="MobiDB-lite"/>
    </source>
</evidence>
<feature type="region of interest" description="Disordered" evidence="1">
    <location>
        <begin position="1"/>
        <end position="34"/>
    </location>
</feature>
<gene>
    <name evidence="2" type="ORF">PRZ48_008950</name>
</gene>
<name>A0ABR0EHY7_ZASCE</name>
<comment type="caution">
    <text evidence="2">The sequence shown here is derived from an EMBL/GenBank/DDBJ whole genome shotgun (WGS) entry which is preliminary data.</text>
</comment>
<protein>
    <submittedName>
        <fullName evidence="2">Uncharacterized protein</fullName>
    </submittedName>
</protein>
<accession>A0ABR0EHY7</accession>
<sequence length="306" mass="34265">MHVTDSNNATGEGDRSVMHFHGNSTYPTDGGDQDESEVVEVGEKEAAAQKVFRMSETIEVVLDDLTAKELFQAVPISRTFLDTVATVPRFQQKMFLVPVKVYNNAEWDVDSEEELPEPVKLNPLIDSDEWTEDNYDVEMESLLGLDGSVDRCDYIFSDQVMPRTGMKCFSFVAFLTSKDDILRLGLGIPRPLTRTFLTQPAFRSGLRLRWPSRALTEMIRITGVTTGWPEQGVLARVDVMPCCIGDLLAVVRAVGAHEPSLDEWIRVFAGRGHTTIEVDKAVFPTDIQVLMCGNPTYMYFWGGRGN</sequence>
<dbReference type="Proteomes" id="UP001305779">
    <property type="component" value="Unassembled WGS sequence"/>
</dbReference>
<evidence type="ECO:0000313" key="3">
    <source>
        <dbReference type="Proteomes" id="UP001305779"/>
    </source>
</evidence>
<keyword evidence="3" id="KW-1185">Reference proteome</keyword>
<dbReference type="EMBL" id="JAXOVC010000006">
    <property type="protein sequence ID" value="KAK4500760.1"/>
    <property type="molecule type" value="Genomic_DNA"/>
</dbReference>
<proteinExistence type="predicted"/>
<evidence type="ECO:0000313" key="2">
    <source>
        <dbReference type="EMBL" id="KAK4500760.1"/>
    </source>
</evidence>